<keyword evidence="5" id="KW-1185">Reference proteome</keyword>
<sequence>MSLKKHWLLNIVLILLSWLTIPLLGWRTIKRFLPASILAVLICSLDAQIGKKRRWWSFYNKPQSFFQNEFPFLIGPMLAMALWTLKWGYGNFKKFIMLNVIGEAIFVSPITRLFTKLKLYKLVQFNEFQFFLYFFYKAFCLYGFQYLFEKYKKTNDY</sequence>
<evidence type="ECO:0000313" key="2">
    <source>
        <dbReference type="EMBL" id="MDQ6597752.1"/>
    </source>
</evidence>
<reference evidence="2" key="2">
    <citation type="submission" date="2023-08" db="EMBL/GenBank/DDBJ databases">
        <title>Nitrogen cycling bacteria in agricultural field soils.</title>
        <authorList>
            <person name="Jang J."/>
        </authorList>
    </citation>
    <scope>NUCLEOTIDE SEQUENCE</scope>
    <source>
        <strain evidence="2">PS3-36</strain>
    </source>
</reference>
<dbReference type="EMBL" id="SMYO01000023">
    <property type="protein sequence ID" value="TDK56354.1"/>
    <property type="molecule type" value="Genomic_DNA"/>
</dbReference>
<evidence type="ECO:0000313" key="3">
    <source>
        <dbReference type="EMBL" id="TDK56354.1"/>
    </source>
</evidence>
<name>A0A4R5VJA4_9BACI</name>
<keyword evidence="1" id="KW-0812">Transmembrane</keyword>
<dbReference type="RefSeq" id="WP_133339592.1">
    <property type="nucleotide sequence ID" value="NZ_JAVGVR010000001.1"/>
</dbReference>
<feature type="transmembrane region" description="Helical" evidence="1">
    <location>
        <begin position="130"/>
        <end position="148"/>
    </location>
</feature>
<reference evidence="3 4" key="1">
    <citation type="submission" date="2019-03" db="EMBL/GenBank/DDBJ databases">
        <title>Bacillus niacini sp. nov. a Nicotinate-Metabolizing Mesophile Isolated from Soil.</title>
        <authorList>
            <person name="Zhang G."/>
        </authorList>
    </citation>
    <scope>NUCLEOTIDE SEQUENCE [LARGE SCALE GENOMIC DNA]</scope>
    <source>
        <strain evidence="3 4">WN066</strain>
    </source>
</reference>
<gene>
    <name evidence="3" type="ORF">E2K98_26835</name>
    <name evidence="2" type="ORF">RCG21_15505</name>
</gene>
<dbReference type="Proteomes" id="UP000295132">
    <property type="component" value="Unassembled WGS sequence"/>
</dbReference>
<keyword evidence="1" id="KW-0472">Membrane</keyword>
<feature type="transmembrane region" description="Helical" evidence="1">
    <location>
        <begin position="70"/>
        <end position="89"/>
    </location>
</feature>
<dbReference type="Proteomes" id="UP001178888">
    <property type="component" value="Unassembled WGS sequence"/>
</dbReference>
<organism evidence="3 4">
    <name type="scientific">Bacillus salipaludis</name>
    <dbReference type="NCBI Taxonomy" id="2547811"/>
    <lineage>
        <taxon>Bacteria</taxon>
        <taxon>Bacillati</taxon>
        <taxon>Bacillota</taxon>
        <taxon>Bacilli</taxon>
        <taxon>Bacillales</taxon>
        <taxon>Bacillaceae</taxon>
        <taxon>Bacillus</taxon>
    </lineage>
</organism>
<dbReference type="EMBL" id="JAVGVR010000001">
    <property type="protein sequence ID" value="MDQ6597752.1"/>
    <property type="molecule type" value="Genomic_DNA"/>
</dbReference>
<proteinExistence type="predicted"/>
<evidence type="ECO:0000313" key="4">
    <source>
        <dbReference type="Proteomes" id="UP000295132"/>
    </source>
</evidence>
<evidence type="ECO:0000256" key="1">
    <source>
        <dbReference type="SAM" id="Phobius"/>
    </source>
</evidence>
<evidence type="ECO:0000313" key="5">
    <source>
        <dbReference type="Proteomes" id="UP001178888"/>
    </source>
</evidence>
<keyword evidence="1" id="KW-1133">Transmembrane helix</keyword>
<accession>A0A4R5VJA4</accession>
<protein>
    <submittedName>
        <fullName evidence="3">Uncharacterized protein</fullName>
    </submittedName>
</protein>
<feature type="transmembrane region" description="Helical" evidence="1">
    <location>
        <begin position="7"/>
        <end position="26"/>
    </location>
</feature>
<comment type="caution">
    <text evidence="3">The sequence shown here is derived from an EMBL/GenBank/DDBJ whole genome shotgun (WGS) entry which is preliminary data.</text>
</comment>
<feature type="transmembrane region" description="Helical" evidence="1">
    <location>
        <begin position="95"/>
        <end position="114"/>
    </location>
</feature>
<dbReference type="AlphaFoldDB" id="A0A4R5VJA4"/>